<evidence type="ECO:0000313" key="3">
    <source>
        <dbReference type="Proteomes" id="UP000237347"/>
    </source>
</evidence>
<comment type="caution">
    <text evidence="2">The sequence shown here is derived from an EMBL/GenBank/DDBJ whole genome shotgun (WGS) entry which is preliminary data.</text>
</comment>
<dbReference type="Proteomes" id="UP000237347">
    <property type="component" value="Unassembled WGS sequence"/>
</dbReference>
<organism evidence="2 3">
    <name type="scientific">Quercus suber</name>
    <name type="common">Cork oak</name>
    <dbReference type="NCBI Taxonomy" id="58331"/>
    <lineage>
        <taxon>Eukaryota</taxon>
        <taxon>Viridiplantae</taxon>
        <taxon>Streptophyta</taxon>
        <taxon>Embryophyta</taxon>
        <taxon>Tracheophyta</taxon>
        <taxon>Spermatophyta</taxon>
        <taxon>Magnoliopsida</taxon>
        <taxon>eudicotyledons</taxon>
        <taxon>Gunneridae</taxon>
        <taxon>Pentapetalae</taxon>
        <taxon>rosids</taxon>
        <taxon>fabids</taxon>
        <taxon>Fagales</taxon>
        <taxon>Fagaceae</taxon>
        <taxon>Quercus</taxon>
    </lineage>
</organism>
<accession>A0AAW0M0A2</accession>
<name>A0AAW0M0A2_QUESU</name>
<evidence type="ECO:0000313" key="2">
    <source>
        <dbReference type="EMBL" id="KAK7856159.1"/>
    </source>
</evidence>
<keyword evidence="3" id="KW-1185">Reference proteome</keyword>
<gene>
    <name evidence="2" type="ORF">CFP56_024986</name>
</gene>
<protein>
    <submittedName>
        <fullName evidence="2">Uncharacterized protein</fullName>
    </submittedName>
</protein>
<reference evidence="2 3" key="1">
    <citation type="journal article" date="2018" name="Sci. Data">
        <title>The draft genome sequence of cork oak.</title>
        <authorList>
            <person name="Ramos A.M."/>
            <person name="Usie A."/>
            <person name="Barbosa P."/>
            <person name="Barros P.M."/>
            <person name="Capote T."/>
            <person name="Chaves I."/>
            <person name="Simoes F."/>
            <person name="Abreu I."/>
            <person name="Carrasquinho I."/>
            <person name="Faro C."/>
            <person name="Guimaraes J.B."/>
            <person name="Mendonca D."/>
            <person name="Nobrega F."/>
            <person name="Rodrigues L."/>
            <person name="Saibo N.J.M."/>
            <person name="Varela M.C."/>
            <person name="Egas C."/>
            <person name="Matos J."/>
            <person name="Miguel C.M."/>
            <person name="Oliveira M.M."/>
            <person name="Ricardo C.P."/>
            <person name="Goncalves S."/>
        </authorList>
    </citation>
    <scope>NUCLEOTIDE SEQUENCE [LARGE SCALE GENOMIC DNA]</scope>
    <source>
        <strain evidence="3">cv. HL8</strain>
    </source>
</reference>
<feature type="region of interest" description="Disordered" evidence="1">
    <location>
        <begin position="51"/>
        <end position="76"/>
    </location>
</feature>
<dbReference type="EMBL" id="PKMF04000039">
    <property type="protein sequence ID" value="KAK7856159.1"/>
    <property type="molecule type" value="Genomic_DNA"/>
</dbReference>
<sequence length="76" mass="8374">MGFSNNSMWISMNLNYCKSFILILLNGISVSEDDFPSSFSMLSVASIYQSPSAPEFSNPALPPSSKNYLNTTPQFP</sequence>
<dbReference type="AlphaFoldDB" id="A0AAW0M0A2"/>
<evidence type="ECO:0000256" key="1">
    <source>
        <dbReference type="SAM" id="MobiDB-lite"/>
    </source>
</evidence>
<feature type="compositionally biased region" description="Polar residues" evidence="1">
    <location>
        <begin position="64"/>
        <end position="76"/>
    </location>
</feature>
<proteinExistence type="predicted"/>